<reference evidence="1 2" key="1">
    <citation type="submission" date="2014-07" db="EMBL/GenBank/DDBJ databases">
        <authorList>
            <person name="McCorrison J."/>
            <person name="Sanka R."/>
            <person name="Torralba M."/>
            <person name="Gillis M."/>
            <person name="Haft D.H."/>
            <person name="Methe B."/>
            <person name="Sutton G."/>
            <person name="Nelson K.E."/>
        </authorList>
    </citation>
    <scope>NUCLEOTIDE SEQUENCE [LARGE SCALE GENOMIC DNA]</scope>
    <source>
        <strain evidence="1 2">DNF00040</strain>
    </source>
</reference>
<comment type="caution">
    <text evidence="1">The sequence shown here is derived from an EMBL/GenBank/DDBJ whole genome shotgun (WGS) entry which is preliminary data.</text>
</comment>
<dbReference type="InterPro" id="IPR018602">
    <property type="entry name" value="Gp37/STM4215"/>
</dbReference>
<dbReference type="OrthoDB" id="8612631at2"/>
<protein>
    <recommendedName>
        <fullName evidence="3">Gp37 protein</fullName>
    </recommendedName>
</protein>
<dbReference type="AlphaFoldDB" id="A0A096AIF8"/>
<proteinExistence type="predicted"/>
<keyword evidence="2" id="KW-1185">Reference proteome</keyword>
<name>A0A096AIF8_9BURK</name>
<dbReference type="Gene3D" id="3.30.2000.10">
    <property type="entry name" value="Phage tail protein-like"/>
    <property type="match status" value="1"/>
</dbReference>
<dbReference type="EMBL" id="JRNI01000024">
    <property type="protein sequence ID" value="KGF30492.1"/>
    <property type="molecule type" value="Genomic_DNA"/>
</dbReference>
<evidence type="ECO:0000313" key="1">
    <source>
        <dbReference type="EMBL" id="KGF30492.1"/>
    </source>
</evidence>
<gene>
    <name evidence="1" type="ORF">HMPREF2130_06645</name>
</gene>
<dbReference type="Pfam" id="PF09646">
    <property type="entry name" value="Gp37"/>
    <property type="match status" value="1"/>
</dbReference>
<dbReference type="InterPro" id="IPR038042">
    <property type="entry name" value="Gp37-like"/>
</dbReference>
<dbReference type="SUPFAM" id="SSF143749">
    <property type="entry name" value="Phage tail protein-like"/>
    <property type="match status" value="1"/>
</dbReference>
<dbReference type="Proteomes" id="UP000029629">
    <property type="component" value="Unassembled WGS sequence"/>
</dbReference>
<evidence type="ECO:0008006" key="3">
    <source>
        <dbReference type="Google" id="ProtNLM"/>
    </source>
</evidence>
<evidence type="ECO:0000313" key="2">
    <source>
        <dbReference type="Proteomes" id="UP000029629"/>
    </source>
</evidence>
<dbReference type="eggNOG" id="ENOG502Z8EE">
    <property type="taxonomic scope" value="Bacteria"/>
</dbReference>
<sequence>MITRELIESIRDRLRKSIANMAVELFPEKPDEYRLNHPNGAILVSYRSSKFEETNDITYVVQPRRVVFTVSVLRRQLNGNTGILDVLDAVRLALTGFKGPNCRRKFYVLQEIYLGETAGIWQYSIDFATEMMQVEEAEEIKLPVLTVVNYEESND</sequence>
<accession>A0A096AIF8</accession>
<dbReference type="InterPro" id="IPR035934">
    <property type="entry name" value="Phage_tail_protein-like_sf"/>
</dbReference>
<organism evidence="1 2">
    <name type="scientific">Oligella urethralis DNF00040</name>
    <dbReference type="NCBI Taxonomy" id="1401065"/>
    <lineage>
        <taxon>Bacteria</taxon>
        <taxon>Pseudomonadati</taxon>
        <taxon>Pseudomonadota</taxon>
        <taxon>Betaproteobacteria</taxon>
        <taxon>Burkholderiales</taxon>
        <taxon>Alcaligenaceae</taxon>
        <taxon>Oligella</taxon>
    </lineage>
</organism>
<dbReference type="RefSeq" id="WP_036559314.1">
    <property type="nucleotide sequence ID" value="NZ_JRNI01000024.1"/>
</dbReference>